<dbReference type="RefSeq" id="WP_249479953.1">
    <property type="nucleotide sequence ID" value="NZ_CP097218.1"/>
</dbReference>
<name>A0ABY4N7U3_9MICO</name>
<dbReference type="EMBL" id="CP097218">
    <property type="protein sequence ID" value="UQN30617.1"/>
    <property type="molecule type" value="Genomic_DNA"/>
</dbReference>
<organism evidence="1 2">
    <name type="scientific">Brachybacterium kimchii</name>
    <dbReference type="NCBI Taxonomy" id="2942909"/>
    <lineage>
        <taxon>Bacteria</taxon>
        <taxon>Bacillati</taxon>
        <taxon>Actinomycetota</taxon>
        <taxon>Actinomycetes</taxon>
        <taxon>Micrococcales</taxon>
        <taxon>Dermabacteraceae</taxon>
        <taxon>Brachybacterium</taxon>
    </lineage>
</organism>
<protein>
    <submittedName>
        <fullName evidence="1">Uncharacterized protein</fullName>
    </submittedName>
</protein>
<sequence length="77" mass="8185">MRALTEAVLSRDLLNIRHHLQELVESGDPSIRGNGGPCTLVVAMWAGIIAVGPQATGDAMRIASCMLADATRIRPFA</sequence>
<evidence type="ECO:0000313" key="1">
    <source>
        <dbReference type="EMBL" id="UQN30617.1"/>
    </source>
</evidence>
<proteinExistence type="predicted"/>
<keyword evidence="2" id="KW-1185">Reference proteome</keyword>
<reference evidence="1" key="1">
    <citation type="submission" date="2022-05" db="EMBL/GenBank/DDBJ databases">
        <title>Genomic analysis of Brachybacterium sp. CBA3104.</title>
        <authorList>
            <person name="Roh S.W."/>
            <person name="Kim Y.B."/>
            <person name="Kim Y."/>
        </authorList>
    </citation>
    <scope>NUCLEOTIDE SEQUENCE</scope>
    <source>
        <strain evidence="1">CBA3104</strain>
    </source>
</reference>
<evidence type="ECO:0000313" key="2">
    <source>
        <dbReference type="Proteomes" id="UP001055868"/>
    </source>
</evidence>
<accession>A0ABY4N7U3</accession>
<dbReference type="Proteomes" id="UP001055868">
    <property type="component" value="Chromosome"/>
</dbReference>
<gene>
    <name evidence="1" type="ORF">M4486_04750</name>
</gene>